<keyword evidence="1" id="KW-0732">Signal</keyword>
<comment type="caution">
    <text evidence="2">The sequence shown here is derived from an EMBL/GenBank/DDBJ whole genome shotgun (WGS) entry which is preliminary data.</text>
</comment>
<dbReference type="AlphaFoldDB" id="A0A370QAG7"/>
<name>A0A370QAG7_9FLAO</name>
<evidence type="ECO:0000313" key="3">
    <source>
        <dbReference type="Proteomes" id="UP000255317"/>
    </source>
</evidence>
<protein>
    <recommendedName>
        <fullName evidence="4">Tissue inhibitor of metalloproteinase</fullName>
    </recommendedName>
</protein>
<keyword evidence="3" id="KW-1185">Reference proteome</keyword>
<evidence type="ECO:0000313" key="2">
    <source>
        <dbReference type="EMBL" id="RDK85289.1"/>
    </source>
</evidence>
<sequence length="190" mass="21786">MMKFLTTALFLGLSFLSSSQTQQCNYKIQVDTEEEKFFLTQEVLVDYILGKDKNVFIYFSGMREGDVKSLVLQFSVNATVLPPALCFNKDSRVSFKLEDGSFVSLRYLGEKICGRQTENEDTLHNSTSDAAFLIDDIAFERLSSSKTVSMRITTMKSHFDIKFQELISNPQIELPIYPKEFFMNTLKCLE</sequence>
<accession>A0A370QAG7</accession>
<organism evidence="2 3">
    <name type="scientific">Marinirhabdus gelatinilytica</name>
    <dbReference type="NCBI Taxonomy" id="1703343"/>
    <lineage>
        <taxon>Bacteria</taxon>
        <taxon>Pseudomonadati</taxon>
        <taxon>Bacteroidota</taxon>
        <taxon>Flavobacteriia</taxon>
        <taxon>Flavobacteriales</taxon>
        <taxon>Flavobacteriaceae</taxon>
    </lineage>
</organism>
<reference evidence="2 3" key="1">
    <citation type="submission" date="2018-07" db="EMBL/GenBank/DDBJ databases">
        <title>Genomic Encyclopedia of Type Strains, Phase IV (KMG-IV): sequencing the most valuable type-strain genomes for metagenomic binning, comparative biology and taxonomic classification.</title>
        <authorList>
            <person name="Goeker M."/>
        </authorList>
    </citation>
    <scope>NUCLEOTIDE SEQUENCE [LARGE SCALE GENOMIC DNA]</scope>
    <source>
        <strain evidence="2 3">DSM 101478</strain>
    </source>
</reference>
<dbReference type="RefSeq" id="WP_115123722.1">
    <property type="nucleotide sequence ID" value="NZ_QRAO01000003.1"/>
</dbReference>
<dbReference type="OrthoDB" id="1372254at2"/>
<evidence type="ECO:0008006" key="4">
    <source>
        <dbReference type="Google" id="ProtNLM"/>
    </source>
</evidence>
<dbReference type="EMBL" id="QRAO01000003">
    <property type="protein sequence ID" value="RDK85289.1"/>
    <property type="molecule type" value="Genomic_DNA"/>
</dbReference>
<gene>
    <name evidence="2" type="ORF">C8D94_103107</name>
</gene>
<feature type="chain" id="PRO_5017083698" description="Tissue inhibitor of metalloproteinase" evidence="1">
    <location>
        <begin position="24"/>
        <end position="190"/>
    </location>
</feature>
<evidence type="ECO:0000256" key="1">
    <source>
        <dbReference type="SAM" id="SignalP"/>
    </source>
</evidence>
<dbReference type="Proteomes" id="UP000255317">
    <property type="component" value="Unassembled WGS sequence"/>
</dbReference>
<feature type="signal peptide" evidence="1">
    <location>
        <begin position="1"/>
        <end position="23"/>
    </location>
</feature>
<proteinExistence type="predicted"/>